<evidence type="ECO:0000313" key="3">
    <source>
        <dbReference type="Proteomes" id="UP000571950"/>
    </source>
</evidence>
<dbReference type="RefSeq" id="WP_188073821.1">
    <property type="nucleotide sequence ID" value="NZ_BSPS01000089.1"/>
</dbReference>
<dbReference type="AlphaFoldDB" id="A0A7W6BMH5"/>
<comment type="caution">
    <text evidence="2">The sequence shown here is derived from an EMBL/GenBank/DDBJ whole genome shotgun (WGS) entry which is preliminary data.</text>
</comment>
<dbReference type="SUPFAM" id="SSF54427">
    <property type="entry name" value="NTF2-like"/>
    <property type="match status" value="1"/>
</dbReference>
<feature type="domain" description="SnoaL-like" evidence="1">
    <location>
        <begin position="56"/>
        <end position="155"/>
    </location>
</feature>
<organism evidence="2 3">
    <name type="scientific">Sphingobium jiangsuense</name>
    <dbReference type="NCBI Taxonomy" id="870476"/>
    <lineage>
        <taxon>Bacteria</taxon>
        <taxon>Pseudomonadati</taxon>
        <taxon>Pseudomonadota</taxon>
        <taxon>Alphaproteobacteria</taxon>
        <taxon>Sphingomonadales</taxon>
        <taxon>Sphingomonadaceae</taxon>
        <taxon>Sphingobium</taxon>
    </lineage>
</organism>
<evidence type="ECO:0000259" key="1">
    <source>
        <dbReference type="Pfam" id="PF12680"/>
    </source>
</evidence>
<accession>A0A7W6BMH5</accession>
<evidence type="ECO:0000313" key="2">
    <source>
        <dbReference type="EMBL" id="MBB3928549.1"/>
    </source>
</evidence>
<protein>
    <submittedName>
        <fullName evidence="2">Putative SnoaL-like aldol condensation-catalyzing enzyme</fullName>
    </submittedName>
</protein>
<dbReference type="InterPro" id="IPR037401">
    <property type="entry name" value="SnoaL-like"/>
</dbReference>
<dbReference type="Pfam" id="PF12680">
    <property type="entry name" value="SnoaL_2"/>
    <property type="match status" value="1"/>
</dbReference>
<reference evidence="2 3" key="1">
    <citation type="submission" date="2020-08" db="EMBL/GenBank/DDBJ databases">
        <title>Genomic Encyclopedia of Type Strains, Phase IV (KMG-IV): sequencing the most valuable type-strain genomes for metagenomic binning, comparative biology and taxonomic classification.</title>
        <authorList>
            <person name="Goeker M."/>
        </authorList>
    </citation>
    <scope>NUCLEOTIDE SEQUENCE [LARGE SCALE GENOMIC DNA]</scope>
    <source>
        <strain evidence="2 3">DSM 26189</strain>
    </source>
</reference>
<gene>
    <name evidence="2" type="ORF">GGR43_004294</name>
</gene>
<proteinExistence type="predicted"/>
<keyword evidence="3" id="KW-1185">Reference proteome</keyword>
<dbReference type="Proteomes" id="UP000571950">
    <property type="component" value="Unassembled WGS sequence"/>
</dbReference>
<dbReference type="EMBL" id="JACIDT010000026">
    <property type="protein sequence ID" value="MBB3928549.1"/>
    <property type="molecule type" value="Genomic_DNA"/>
</dbReference>
<dbReference type="InterPro" id="IPR032710">
    <property type="entry name" value="NTF2-like_dom_sf"/>
</dbReference>
<dbReference type="Gene3D" id="3.10.450.50">
    <property type="match status" value="1"/>
</dbReference>
<sequence>MSGARHHTAPYHTALIPAAEVPAGHTPPMVAADQQALLASGDPVLAANKRLCYDMYRTVLQAGRADRVRDFIGPHYIQHNPNVANGVEALEAFIRASRPERPIAPTIELPLVAIVAERDMVQFTFVRQEKDADGAPYYTSWFDLFRIENGRIVEHWDPALKSPEMLKLDPNEKRLGDR</sequence>
<name>A0A7W6BMH5_9SPHN</name>